<dbReference type="AlphaFoldDB" id="A0A645DWI1"/>
<dbReference type="Pfam" id="PF12327">
    <property type="entry name" value="FtsZ_C"/>
    <property type="match status" value="1"/>
</dbReference>
<dbReference type="InterPro" id="IPR037103">
    <property type="entry name" value="Tubulin/FtsZ-like_C"/>
</dbReference>
<accession>A0A645DWI1</accession>
<dbReference type="GO" id="GO:0032153">
    <property type="term" value="C:cell division site"/>
    <property type="evidence" value="ECO:0007669"/>
    <property type="project" value="TreeGrafter"/>
</dbReference>
<sequence>MINLDFADVKTIMREKGLAHMGIGNASGEKRAAEAARQAIESPLLETSINGARGVLMNITGGPDLSLLEVNEAAELISENVDPEANIIFGADIDEAMGDALRITVIATGFDRADRAGSIQGVPGFGAFSTLRSPYGSMNMGVNQQGVPQHQQPQPQPFPTQPQQQPMQQPMQPPQPYQPQPQYQQPMRPNPNQQQYTSASYAPRRPIMADEPVAAPIPQQRQDQVFGENDIRRDDQEKPKSKLDVPAFLRNR</sequence>
<dbReference type="Gene3D" id="3.30.1330.20">
    <property type="entry name" value="Tubulin/FtsZ, C-terminal domain"/>
    <property type="match status" value="1"/>
</dbReference>
<keyword evidence="2" id="KW-0342">GTP-binding</keyword>
<organism evidence="5">
    <name type="scientific">bioreactor metagenome</name>
    <dbReference type="NCBI Taxonomy" id="1076179"/>
    <lineage>
        <taxon>unclassified sequences</taxon>
        <taxon>metagenomes</taxon>
        <taxon>ecological metagenomes</taxon>
    </lineage>
</organism>
<dbReference type="GO" id="GO:0003924">
    <property type="term" value="F:GTPase activity"/>
    <property type="evidence" value="ECO:0007669"/>
    <property type="project" value="InterPro"/>
</dbReference>
<proteinExistence type="predicted"/>
<dbReference type="SUPFAM" id="SSF55307">
    <property type="entry name" value="Tubulin C-terminal domain-like"/>
    <property type="match status" value="1"/>
</dbReference>
<keyword evidence="1" id="KW-0547">Nucleotide-binding</keyword>
<dbReference type="InterPro" id="IPR008280">
    <property type="entry name" value="Tub_FtsZ_C"/>
</dbReference>
<keyword evidence="5" id="KW-0132">Cell division</keyword>
<feature type="compositionally biased region" description="Basic and acidic residues" evidence="3">
    <location>
        <begin position="229"/>
        <end position="243"/>
    </location>
</feature>
<feature type="compositionally biased region" description="Low complexity" evidence="3">
    <location>
        <begin position="161"/>
        <end position="170"/>
    </location>
</feature>
<dbReference type="PANTHER" id="PTHR30314">
    <property type="entry name" value="CELL DIVISION PROTEIN FTSZ-RELATED"/>
    <property type="match status" value="1"/>
</dbReference>
<feature type="domain" description="Tubulin/FtsZ 2-layer sandwich" evidence="4">
    <location>
        <begin position="2"/>
        <end position="119"/>
    </location>
</feature>
<evidence type="ECO:0000313" key="5">
    <source>
        <dbReference type="EMBL" id="MPM93649.1"/>
    </source>
</evidence>
<dbReference type="GO" id="GO:0051301">
    <property type="term" value="P:cell division"/>
    <property type="evidence" value="ECO:0007669"/>
    <property type="project" value="UniProtKB-KW"/>
</dbReference>
<protein>
    <submittedName>
        <fullName evidence="5">Cell division protein FtsZ</fullName>
    </submittedName>
</protein>
<evidence type="ECO:0000256" key="3">
    <source>
        <dbReference type="SAM" id="MobiDB-lite"/>
    </source>
</evidence>
<dbReference type="InterPro" id="IPR024757">
    <property type="entry name" value="FtsZ_C"/>
</dbReference>
<feature type="region of interest" description="Disordered" evidence="3">
    <location>
        <begin position="136"/>
        <end position="252"/>
    </location>
</feature>
<dbReference type="InterPro" id="IPR045061">
    <property type="entry name" value="FtsZ/CetZ"/>
</dbReference>
<dbReference type="GO" id="GO:0005737">
    <property type="term" value="C:cytoplasm"/>
    <property type="evidence" value="ECO:0007669"/>
    <property type="project" value="TreeGrafter"/>
</dbReference>
<gene>
    <name evidence="5" type="primary">ftsZ_39</name>
    <name evidence="5" type="ORF">SDC9_140789</name>
</gene>
<dbReference type="SMART" id="SM00865">
    <property type="entry name" value="Tubulin_C"/>
    <property type="match status" value="1"/>
</dbReference>
<dbReference type="EMBL" id="VSSQ01040413">
    <property type="protein sequence ID" value="MPM93649.1"/>
    <property type="molecule type" value="Genomic_DNA"/>
</dbReference>
<evidence type="ECO:0000256" key="2">
    <source>
        <dbReference type="ARBA" id="ARBA00023134"/>
    </source>
</evidence>
<dbReference type="PANTHER" id="PTHR30314:SF3">
    <property type="entry name" value="MITOCHONDRIAL DIVISION PROTEIN FSZA"/>
    <property type="match status" value="1"/>
</dbReference>
<evidence type="ECO:0000259" key="4">
    <source>
        <dbReference type="SMART" id="SM00865"/>
    </source>
</evidence>
<name>A0A645DWI1_9ZZZZ</name>
<evidence type="ECO:0000256" key="1">
    <source>
        <dbReference type="ARBA" id="ARBA00022741"/>
    </source>
</evidence>
<comment type="caution">
    <text evidence="5">The sequence shown here is derived from an EMBL/GenBank/DDBJ whole genome shotgun (WGS) entry which is preliminary data.</text>
</comment>
<feature type="compositionally biased region" description="Low complexity" evidence="3">
    <location>
        <begin position="180"/>
        <end position="196"/>
    </location>
</feature>
<dbReference type="InterPro" id="IPR018316">
    <property type="entry name" value="Tubulin/FtsZ_2-layer-sand-dom"/>
</dbReference>
<reference evidence="5" key="1">
    <citation type="submission" date="2019-08" db="EMBL/GenBank/DDBJ databases">
        <authorList>
            <person name="Kucharzyk K."/>
            <person name="Murdoch R.W."/>
            <person name="Higgins S."/>
            <person name="Loffler F."/>
        </authorList>
    </citation>
    <scope>NUCLEOTIDE SEQUENCE</scope>
</reference>
<feature type="compositionally biased region" description="Low complexity" evidence="3">
    <location>
        <begin position="143"/>
        <end position="153"/>
    </location>
</feature>
<keyword evidence="5" id="KW-0131">Cell cycle</keyword>
<dbReference type="GO" id="GO:0005525">
    <property type="term" value="F:GTP binding"/>
    <property type="evidence" value="ECO:0007669"/>
    <property type="project" value="UniProtKB-KW"/>
</dbReference>